<name>A0AAD8VNC9_LOLMU</name>
<dbReference type="EMBL" id="JAUUTY010000007">
    <property type="protein sequence ID" value="KAK1613069.1"/>
    <property type="molecule type" value="Genomic_DNA"/>
</dbReference>
<evidence type="ECO:0000256" key="1">
    <source>
        <dbReference type="SAM" id="MobiDB-lite"/>
    </source>
</evidence>
<protein>
    <recommendedName>
        <fullName evidence="4">F-box domain-containing protein</fullName>
    </recommendedName>
</protein>
<dbReference type="PANTHER" id="PTHR33800">
    <property type="entry name" value="OS06G0113600 PROTEIN"/>
    <property type="match status" value="1"/>
</dbReference>
<accession>A0AAD8VNC9</accession>
<evidence type="ECO:0000313" key="3">
    <source>
        <dbReference type="Proteomes" id="UP001231189"/>
    </source>
</evidence>
<keyword evidence="3" id="KW-1185">Reference proteome</keyword>
<sequence length="285" mass="31124">MDGAGGNRCHRRAADGGASPSSSLEARGHPPRARLARARIILARRSWRRWAPPAVKDHLVVAGGFHEEFICKIRSFNVPTVSAMYGPQGWADLPDALLHSIASLLVSFPDLLGFAATCPSWRAAFASYPSKSSFSLLLPPLLLQPDVPLCSPRPRPYSRNLVPRCSCYVTNLASPNMHMCCQIPLFRDCAKGNVLPSHLDNFRFIGASYGHLILSNKQVCVVVDVFTGVSVSPAQLPVNKDNQPYNGILTAPLASPNSHLMVTTKSHILLWRVGSHSWVRCSNVN</sequence>
<organism evidence="2 3">
    <name type="scientific">Lolium multiflorum</name>
    <name type="common">Italian ryegrass</name>
    <name type="synonym">Lolium perenne subsp. multiflorum</name>
    <dbReference type="NCBI Taxonomy" id="4521"/>
    <lineage>
        <taxon>Eukaryota</taxon>
        <taxon>Viridiplantae</taxon>
        <taxon>Streptophyta</taxon>
        <taxon>Embryophyta</taxon>
        <taxon>Tracheophyta</taxon>
        <taxon>Spermatophyta</taxon>
        <taxon>Magnoliopsida</taxon>
        <taxon>Liliopsida</taxon>
        <taxon>Poales</taxon>
        <taxon>Poaceae</taxon>
        <taxon>BOP clade</taxon>
        <taxon>Pooideae</taxon>
        <taxon>Poodae</taxon>
        <taxon>Poeae</taxon>
        <taxon>Poeae Chloroplast Group 2 (Poeae type)</taxon>
        <taxon>Loliodinae</taxon>
        <taxon>Loliinae</taxon>
        <taxon>Lolium</taxon>
    </lineage>
</organism>
<dbReference type="InterPro" id="IPR036047">
    <property type="entry name" value="F-box-like_dom_sf"/>
</dbReference>
<proteinExistence type="predicted"/>
<comment type="caution">
    <text evidence="2">The sequence shown here is derived from an EMBL/GenBank/DDBJ whole genome shotgun (WGS) entry which is preliminary data.</text>
</comment>
<dbReference type="AlphaFoldDB" id="A0AAD8VNC9"/>
<evidence type="ECO:0008006" key="4">
    <source>
        <dbReference type="Google" id="ProtNLM"/>
    </source>
</evidence>
<dbReference type="PANTHER" id="PTHR33800:SF8">
    <property type="entry name" value="F-BOX DOMAIN-CONTAINING PROTEIN"/>
    <property type="match status" value="1"/>
</dbReference>
<dbReference type="Proteomes" id="UP001231189">
    <property type="component" value="Unassembled WGS sequence"/>
</dbReference>
<dbReference type="SUPFAM" id="SSF81383">
    <property type="entry name" value="F-box domain"/>
    <property type="match status" value="1"/>
</dbReference>
<feature type="region of interest" description="Disordered" evidence="1">
    <location>
        <begin position="1"/>
        <end position="31"/>
    </location>
</feature>
<dbReference type="Gene3D" id="1.20.1280.50">
    <property type="match status" value="1"/>
</dbReference>
<gene>
    <name evidence="2" type="ORF">QYE76_036742</name>
</gene>
<reference evidence="2" key="1">
    <citation type="submission" date="2023-07" db="EMBL/GenBank/DDBJ databases">
        <title>A chromosome-level genome assembly of Lolium multiflorum.</title>
        <authorList>
            <person name="Chen Y."/>
            <person name="Copetti D."/>
            <person name="Kolliker R."/>
            <person name="Studer B."/>
        </authorList>
    </citation>
    <scope>NUCLEOTIDE SEQUENCE</scope>
    <source>
        <strain evidence="2">02402/16</strain>
        <tissue evidence="2">Leaf</tissue>
    </source>
</reference>
<evidence type="ECO:0000313" key="2">
    <source>
        <dbReference type="EMBL" id="KAK1613069.1"/>
    </source>
</evidence>